<protein>
    <recommendedName>
        <fullName evidence="2">Homing endonuclease LAGLIDADG domain-containing protein</fullName>
    </recommendedName>
</protein>
<reference evidence="1" key="1">
    <citation type="journal article" date="2015" name="Nature">
        <title>Complex archaea that bridge the gap between prokaryotes and eukaryotes.</title>
        <authorList>
            <person name="Spang A."/>
            <person name="Saw J.H."/>
            <person name="Jorgensen S.L."/>
            <person name="Zaremba-Niedzwiedzka K."/>
            <person name="Martijn J."/>
            <person name="Lind A.E."/>
            <person name="van Eijk R."/>
            <person name="Schleper C."/>
            <person name="Guy L."/>
            <person name="Ettema T.J."/>
        </authorList>
    </citation>
    <scope>NUCLEOTIDE SEQUENCE</scope>
</reference>
<dbReference type="SUPFAM" id="SSF55608">
    <property type="entry name" value="Homing endonucleases"/>
    <property type="match status" value="1"/>
</dbReference>
<accession>A0A0F9H5B4</accession>
<dbReference type="Gene3D" id="3.10.28.10">
    <property type="entry name" value="Homing endonucleases"/>
    <property type="match status" value="1"/>
</dbReference>
<organism evidence="1">
    <name type="scientific">marine sediment metagenome</name>
    <dbReference type="NCBI Taxonomy" id="412755"/>
    <lineage>
        <taxon>unclassified sequences</taxon>
        <taxon>metagenomes</taxon>
        <taxon>ecological metagenomes</taxon>
    </lineage>
</organism>
<evidence type="ECO:0000313" key="1">
    <source>
        <dbReference type="EMBL" id="KKL98181.1"/>
    </source>
</evidence>
<dbReference type="AlphaFoldDB" id="A0A0F9H5B4"/>
<dbReference type="InterPro" id="IPR027434">
    <property type="entry name" value="Homing_endonucl"/>
</dbReference>
<sequence>MEPTKVAWFAGLMDGEGSIGIAIEHKPERKQRPYYLKAAVQMSITEKPAIMEAIRVCEAVGVKAASYSYQERDPAKHRDAWYLRVGRLVDINVLAKAILQYAFLKREQWKLMLEYTDSRLEGANIDSNGRVVRGGIRTYSAREMEIAHRLRVLNMRGPAAIERDKAWQSKLGGVKRG</sequence>
<proteinExistence type="predicted"/>
<gene>
    <name evidence="1" type="ORF">LCGC14_1826990</name>
</gene>
<comment type="caution">
    <text evidence="1">The sequence shown here is derived from an EMBL/GenBank/DDBJ whole genome shotgun (WGS) entry which is preliminary data.</text>
</comment>
<evidence type="ECO:0008006" key="2">
    <source>
        <dbReference type="Google" id="ProtNLM"/>
    </source>
</evidence>
<dbReference type="EMBL" id="LAZR01017980">
    <property type="protein sequence ID" value="KKL98181.1"/>
    <property type="molecule type" value="Genomic_DNA"/>
</dbReference>
<name>A0A0F9H5B4_9ZZZZ</name>